<name>A0A0K2UI54_LEPSM</name>
<proteinExistence type="predicted"/>
<sequence length="167" mass="18945">DIQNNTASNSQIRCYACGLEYVDPEIDKTGSYGDSRRNWTAPGKKMYNHTCDIMHDMGPDDKWIRDCPVGVRSCFWAQGRHNDAYAIFRGCATAKYAYMERCDREIQAVQMKKGRKSSDVEVMLCFCNANICNFKIEGGASTLKMSSGIICSFIFAQFLYFQTTNTL</sequence>
<dbReference type="EMBL" id="HACA01020542">
    <property type="protein sequence ID" value="CDW37903.1"/>
    <property type="molecule type" value="Transcribed_RNA"/>
</dbReference>
<reference evidence="1" key="1">
    <citation type="submission" date="2014-05" db="EMBL/GenBank/DDBJ databases">
        <authorList>
            <person name="Chronopoulou M."/>
        </authorList>
    </citation>
    <scope>NUCLEOTIDE SEQUENCE</scope>
    <source>
        <tissue evidence="1">Whole organism</tissue>
    </source>
</reference>
<dbReference type="AlphaFoldDB" id="A0A0K2UI54"/>
<accession>A0A0K2UI54</accession>
<protein>
    <submittedName>
        <fullName evidence="1">Uncharacterized protein</fullName>
    </submittedName>
</protein>
<feature type="non-terminal residue" evidence="1">
    <location>
        <position position="1"/>
    </location>
</feature>
<dbReference type="OrthoDB" id="10479155at2759"/>
<organism evidence="1">
    <name type="scientific">Lepeophtheirus salmonis</name>
    <name type="common">Salmon louse</name>
    <name type="synonym">Caligus salmonis</name>
    <dbReference type="NCBI Taxonomy" id="72036"/>
    <lineage>
        <taxon>Eukaryota</taxon>
        <taxon>Metazoa</taxon>
        <taxon>Ecdysozoa</taxon>
        <taxon>Arthropoda</taxon>
        <taxon>Crustacea</taxon>
        <taxon>Multicrustacea</taxon>
        <taxon>Hexanauplia</taxon>
        <taxon>Copepoda</taxon>
        <taxon>Siphonostomatoida</taxon>
        <taxon>Caligidae</taxon>
        <taxon>Lepeophtheirus</taxon>
    </lineage>
</organism>
<evidence type="ECO:0000313" key="1">
    <source>
        <dbReference type="EMBL" id="CDW37903.1"/>
    </source>
</evidence>